<dbReference type="Gene3D" id="3.30.450.40">
    <property type="match status" value="1"/>
</dbReference>
<reference evidence="4 5" key="1">
    <citation type="submission" date="2020-08" db="EMBL/GenBank/DDBJ databases">
        <title>Sequencing the genomes of 1000 actinobacteria strains.</title>
        <authorList>
            <person name="Klenk H.-P."/>
        </authorList>
    </citation>
    <scope>NUCLEOTIDE SEQUENCE [LARGE SCALE GENOMIC DNA]</scope>
    <source>
        <strain evidence="4 5">DSM 105784</strain>
    </source>
</reference>
<feature type="domain" description="ANTAR" evidence="3">
    <location>
        <begin position="160"/>
        <end position="224"/>
    </location>
</feature>
<dbReference type="InterPro" id="IPR003018">
    <property type="entry name" value="GAF"/>
</dbReference>
<dbReference type="Proteomes" id="UP000536685">
    <property type="component" value="Unassembled WGS sequence"/>
</dbReference>
<dbReference type="InterPro" id="IPR036388">
    <property type="entry name" value="WH-like_DNA-bd_sf"/>
</dbReference>
<keyword evidence="1" id="KW-0805">Transcription regulation</keyword>
<accession>A0A841ANL2</accession>
<dbReference type="Pfam" id="PF03861">
    <property type="entry name" value="ANTAR"/>
    <property type="match status" value="1"/>
</dbReference>
<dbReference type="GO" id="GO:0003723">
    <property type="term" value="F:RNA binding"/>
    <property type="evidence" value="ECO:0007669"/>
    <property type="project" value="InterPro"/>
</dbReference>
<dbReference type="SUPFAM" id="SSF55781">
    <property type="entry name" value="GAF domain-like"/>
    <property type="match status" value="1"/>
</dbReference>
<dbReference type="InterPro" id="IPR005561">
    <property type="entry name" value="ANTAR"/>
</dbReference>
<evidence type="ECO:0000259" key="3">
    <source>
        <dbReference type="SMART" id="SM01012"/>
    </source>
</evidence>
<dbReference type="InterPro" id="IPR029016">
    <property type="entry name" value="GAF-like_dom_sf"/>
</dbReference>
<keyword evidence="2" id="KW-0804">Transcription</keyword>
<organism evidence="4 5">
    <name type="scientific">Conyzicola lurida</name>
    <dbReference type="NCBI Taxonomy" id="1172621"/>
    <lineage>
        <taxon>Bacteria</taxon>
        <taxon>Bacillati</taxon>
        <taxon>Actinomycetota</taxon>
        <taxon>Actinomycetes</taxon>
        <taxon>Micrococcales</taxon>
        <taxon>Microbacteriaceae</taxon>
        <taxon>Conyzicola</taxon>
    </lineage>
</organism>
<name>A0A841ANL2_9MICO</name>
<dbReference type="EMBL" id="JACHMJ010000001">
    <property type="protein sequence ID" value="MBB5843009.1"/>
    <property type="molecule type" value="Genomic_DNA"/>
</dbReference>
<evidence type="ECO:0000313" key="5">
    <source>
        <dbReference type="Proteomes" id="UP000536685"/>
    </source>
</evidence>
<proteinExistence type="predicted"/>
<dbReference type="RefSeq" id="WP_184235014.1">
    <property type="nucleotide sequence ID" value="NZ_JACHMJ010000001.1"/>
</dbReference>
<gene>
    <name evidence="4" type="ORF">HD599_001332</name>
</gene>
<dbReference type="AlphaFoldDB" id="A0A841ANL2"/>
<evidence type="ECO:0000256" key="2">
    <source>
        <dbReference type="ARBA" id="ARBA00023163"/>
    </source>
</evidence>
<evidence type="ECO:0000313" key="4">
    <source>
        <dbReference type="EMBL" id="MBB5843009.1"/>
    </source>
</evidence>
<sequence length="236" mass="25725">MPKNKSFREAKRELLYAHERNTSLCAPFVSVLPVAGAAVSILASTAGQSTICSTNETASRLDEMQFDLGEGPCWDAMGSRMPVLTPDFRLDGASSWPLFSHAVFDDELGSSVSALFAFPLYVGSLDIGAIDLYSLTRDTLDREEIEFATELASITSWQVLRRVLGDAATDDAEGPSTFNRSEVHQATGMILAQLDVTVEEASLLLRAHAYASGRTVAEVANDVVERRLNFATDRER</sequence>
<dbReference type="Gene3D" id="1.10.10.10">
    <property type="entry name" value="Winged helix-like DNA-binding domain superfamily/Winged helix DNA-binding domain"/>
    <property type="match status" value="1"/>
</dbReference>
<comment type="caution">
    <text evidence="4">The sequence shown here is derived from an EMBL/GenBank/DDBJ whole genome shotgun (WGS) entry which is preliminary data.</text>
</comment>
<dbReference type="Pfam" id="PF13185">
    <property type="entry name" value="GAF_2"/>
    <property type="match status" value="1"/>
</dbReference>
<dbReference type="SMART" id="SM01012">
    <property type="entry name" value="ANTAR"/>
    <property type="match status" value="1"/>
</dbReference>
<protein>
    <recommendedName>
        <fullName evidence="3">ANTAR domain-containing protein</fullName>
    </recommendedName>
</protein>
<keyword evidence="5" id="KW-1185">Reference proteome</keyword>
<evidence type="ECO:0000256" key="1">
    <source>
        <dbReference type="ARBA" id="ARBA00023015"/>
    </source>
</evidence>